<reference evidence="19 20" key="1">
    <citation type="submission" date="2020-08" db="EMBL/GenBank/DDBJ databases">
        <title>Plant Genome Project.</title>
        <authorList>
            <person name="Zhang R.-G."/>
        </authorList>
    </citation>
    <scope>NUCLEOTIDE SEQUENCE [LARGE SCALE GENOMIC DNA]</scope>
    <source>
        <strain evidence="19">WSP0</strain>
        <tissue evidence="19">Leaf</tissue>
    </source>
</reference>
<evidence type="ECO:0000256" key="16">
    <source>
        <dbReference type="PROSITE-ProRule" id="PRU10141"/>
    </source>
</evidence>
<dbReference type="GO" id="GO:0005524">
    <property type="term" value="F:ATP binding"/>
    <property type="evidence" value="ECO:0007669"/>
    <property type="project" value="UniProtKB-UniRule"/>
</dbReference>
<dbReference type="GO" id="GO:0006412">
    <property type="term" value="P:translation"/>
    <property type="evidence" value="ECO:0007669"/>
    <property type="project" value="InterPro"/>
</dbReference>
<evidence type="ECO:0000256" key="7">
    <source>
        <dbReference type="ARBA" id="ARBA00022737"/>
    </source>
</evidence>
<keyword evidence="20" id="KW-1185">Reference proteome</keyword>
<dbReference type="PROSITE" id="PS00107">
    <property type="entry name" value="PROTEIN_KINASE_ATP"/>
    <property type="match status" value="1"/>
</dbReference>
<dbReference type="Gene3D" id="3.90.1180.10">
    <property type="entry name" value="Ribosomal protein L13"/>
    <property type="match status" value="2"/>
</dbReference>
<dbReference type="PROSITE" id="PS50011">
    <property type="entry name" value="PROTEIN_KINASE_DOM"/>
    <property type="match status" value="1"/>
</dbReference>
<dbReference type="SUPFAM" id="SSF52058">
    <property type="entry name" value="L domain-like"/>
    <property type="match status" value="1"/>
</dbReference>
<evidence type="ECO:0000313" key="19">
    <source>
        <dbReference type="EMBL" id="KAG5514726.1"/>
    </source>
</evidence>
<evidence type="ECO:0000256" key="11">
    <source>
        <dbReference type="ARBA" id="ARBA00022989"/>
    </source>
</evidence>
<evidence type="ECO:0000256" key="1">
    <source>
        <dbReference type="ARBA" id="ARBA00004167"/>
    </source>
</evidence>
<evidence type="ECO:0000256" key="4">
    <source>
        <dbReference type="ARBA" id="ARBA00022614"/>
    </source>
</evidence>
<keyword evidence="8 16" id="KW-0547">Nucleotide-binding</keyword>
<dbReference type="AlphaFoldDB" id="A0AAV6HQ71"/>
<dbReference type="InterPro" id="IPR017441">
    <property type="entry name" value="Protein_kinase_ATP_BS"/>
</dbReference>
<comment type="catalytic activity">
    <reaction evidence="14">
        <text>L-threonyl-[protein] + ATP = O-phospho-L-threonyl-[protein] + ADP + H(+)</text>
        <dbReference type="Rhea" id="RHEA:46608"/>
        <dbReference type="Rhea" id="RHEA-COMP:11060"/>
        <dbReference type="Rhea" id="RHEA-COMP:11605"/>
        <dbReference type="ChEBI" id="CHEBI:15378"/>
        <dbReference type="ChEBI" id="CHEBI:30013"/>
        <dbReference type="ChEBI" id="CHEBI:30616"/>
        <dbReference type="ChEBI" id="CHEBI:61977"/>
        <dbReference type="ChEBI" id="CHEBI:456216"/>
        <dbReference type="EC" id="2.7.11.1"/>
    </reaction>
</comment>
<evidence type="ECO:0000256" key="12">
    <source>
        <dbReference type="ARBA" id="ARBA00023136"/>
    </source>
</evidence>
<evidence type="ECO:0000256" key="5">
    <source>
        <dbReference type="ARBA" id="ARBA00022679"/>
    </source>
</evidence>
<evidence type="ECO:0000256" key="9">
    <source>
        <dbReference type="ARBA" id="ARBA00022840"/>
    </source>
</evidence>
<gene>
    <name evidence="19" type="ORF">RHGRI_035951</name>
</gene>
<dbReference type="GO" id="GO:0004672">
    <property type="term" value="F:protein kinase activity"/>
    <property type="evidence" value="ECO:0007669"/>
    <property type="project" value="InterPro"/>
</dbReference>
<feature type="transmembrane region" description="Helical" evidence="17">
    <location>
        <begin position="730"/>
        <end position="754"/>
    </location>
</feature>
<dbReference type="Gene3D" id="3.30.200.20">
    <property type="entry name" value="Phosphorylase Kinase, domain 1"/>
    <property type="match status" value="1"/>
</dbReference>
<dbReference type="EC" id="2.7.11.1" evidence="3"/>
<dbReference type="FunFam" id="6.10.250.3250:FF:000001">
    <property type="entry name" value="60S ribosomal protein L13a"/>
    <property type="match status" value="1"/>
</dbReference>
<dbReference type="Pfam" id="PF12819">
    <property type="entry name" value="Malectin_like"/>
    <property type="match status" value="1"/>
</dbReference>
<dbReference type="InterPro" id="IPR000719">
    <property type="entry name" value="Prot_kinase_dom"/>
</dbReference>
<dbReference type="FunFam" id="3.30.200.20:FF:000178">
    <property type="entry name" value="serine/threonine-protein kinase PBS1-like"/>
    <property type="match status" value="1"/>
</dbReference>
<dbReference type="InterPro" id="IPR001245">
    <property type="entry name" value="Ser-Thr/Tyr_kinase_cat_dom"/>
</dbReference>
<comment type="similarity">
    <text evidence="2">Belongs to the universal ribosomal protein uL13 family.</text>
</comment>
<dbReference type="InterPro" id="IPR011009">
    <property type="entry name" value="Kinase-like_dom_sf"/>
</dbReference>
<evidence type="ECO:0000256" key="15">
    <source>
        <dbReference type="ARBA" id="ARBA00048679"/>
    </source>
</evidence>
<evidence type="ECO:0000256" key="2">
    <source>
        <dbReference type="ARBA" id="ARBA00006227"/>
    </source>
</evidence>
<evidence type="ECO:0000259" key="18">
    <source>
        <dbReference type="PROSITE" id="PS50011"/>
    </source>
</evidence>
<keyword evidence="6 17" id="KW-0812">Transmembrane</keyword>
<dbReference type="Gene3D" id="1.10.510.10">
    <property type="entry name" value="Transferase(Phosphotransferase) domain 1"/>
    <property type="match status" value="1"/>
</dbReference>
<dbReference type="InterPro" id="IPR024788">
    <property type="entry name" value="Malectin-like_Carb-bd_dom"/>
</dbReference>
<dbReference type="EMBL" id="JACTNZ010000013">
    <property type="protein sequence ID" value="KAG5514726.1"/>
    <property type="molecule type" value="Genomic_DNA"/>
</dbReference>
<comment type="catalytic activity">
    <reaction evidence="15">
        <text>L-seryl-[protein] + ATP = O-phospho-L-seryl-[protein] + ADP + H(+)</text>
        <dbReference type="Rhea" id="RHEA:17989"/>
        <dbReference type="Rhea" id="RHEA-COMP:9863"/>
        <dbReference type="Rhea" id="RHEA-COMP:11604"/>
        <dbReference type="ChEBI" id="CHEBI:15378"/>
        <dbReference type="ChEBI" id="CHEBI:29999"/>
        <dbReference type="ChEBI" id="CHEBI:30616"/>
        <dbReference type="ChEBI" id="CHEBI:83421"/>
        <dbReference type="ChEBI" id="CHEBI:456216"/>
        <dbReference type="EC" id="2.7.11.1"/>
    </reaction>
</comment>
<dbReference type="InterPro" id="IPR036899">
    <property type="entry name" value="Ribosomal_uL13_sf"/>
</dbReference>
<dbReference type="PANTHER" id="PTHR45631">
    <property type="entry name" value="OS07G0107800 PROTEIN-RELATED"/>
    <property type="match status" value="1"/>
</dbReference>
<dbReference type="Gene3D" id="3.80.10.10">
    <property type="entry name" value="Ribonuclease Inhibitor"/>
    <property type="match status" value="1"/>
</dbReference>
<protein>
    <recommendedName>
        <fullName evidence="3">non-specific serine/threonine protein kinase</fullName>
        <ecNumber evidence="3">2.7.11.1</ecNumber>
    </recommendedName>
</protein>
<evidence type="ECO:0000256" key="13">
    <source>
        <dbReference type="ARBA" id="ARBA00023274"/>
    </source>
</evidence>
<dbReference type="GO" id="GO:0005840">
    <property type="term" value="C:ribosome"/>
    <property type="evidence" value="ECO:0007669"/>
    <property type="project" value="UniProtKB-KW"/>
</dbReference>
<dbReference type="InterPro" id="IPR032675">
    <property type="entry name" value="LRR_dom_sf"/>
</dbReference>
<dbReference type="Pfam" id="PF13855">
    <property type="entry name" value="LRR_8"/>
    <property type="match status" value="1"/>
</dbReference>
<evidence type="ECO:0000256" key="3">
    <source>
        <dbReference type="ARBA" id="ARBA00012513"/>
    </source>
</evidence>
<keyword evidence="12 17" id="KW-0472">Membrane</keyword>
<feature type="domain" description="Protein kinase" evidence="18">
    <location>
        <begin position="792"/>
        <end position="1047"/>
    </location>
</feature>
<sequence>MLGRLASILAKELLNGQKVVVVRCEEICLSGGLVRAAALARLKAYEGIPTPYDKIKRMVIPDALKVLRLQAGHKYCLLGRLSSEVGWNHYDTIRELEEKRKQKSQVVYERKKQLTKLRIKAEKAAEEKLGSQLEILAPVNPVQSFIQFCVRLDEFEWSLLFPTPEAPHLLELIDYPMGLGRGFWLGFIIFCVSSKVVFSDQDGFLSLSCGGTTSFVDSSNLTWVSDGNYVSIGNTATASFVEGTSSSQLPIRFFPNSPGRKCYRLPVRNISSSILVRTQFVYKNYDGLSKPPAFSVSLGTAISATINLSITDPWTEEFIWPVNKDILPLCFQSLPDAGFPVISTLEVRPLPEGAYRTGLKDFSDKFLRKSYRISCGWNNVSLRYPMDQYDRIWDADLGFSPFHISPGFEIQSTFNSSSLKEAPPAPVLQTARISGKEVLTYNLPLDTLGDYYVVLYFAGILPISPSFDVLINGDVIQSNYTVKRSEVSALFSARKGIKSLDITMKSTSRYPQINAIEVYEIVDIPSESSSTTVSALQVFQQSTGLDLGWDDDPCSPMPWDHIGCEGNSVVSLELSDINLRSISPTFSDLLDLKSLDLHNTSLAGEIQNLGSLQLLEKLNLSFNQLTSFGFDLGDLINLQILDLQSNSLQGIVPDSLGELKDLHLLNLENNQLHGTLPLSLNRESLEVRTSGNLCLSFSSLICNGLPKNLSIETPEFTIVTKKKHNVHNHLAIVLGAVGGAILVLLVVSLSVLFYTRRKRPEVTYTARAQSDMRNWNIAAKLYSNKEIKAATNKFKEFIGRGSFGTVYLGKLPDGKLVAVKVRFDNSQLGADSFMNEVSLLSQIRHQNLVSLEGFCHESKQQILVYEYLPGGSLADNLYGASSKRVTLSWVRRLKIAVDAAKDMNAKVCDFGLSKRITRADATHVTTVVKGTAGYLDPEYYSTQQLTEKSDVYSFGVVLLELICGREPLRRSGNPDSFNLVLWAKPYLQAGAFQIVDESLNGTFDVESMRKAAIVASRSVERDAPQRPCIAEVLRELKEAYSIQLSFLASSGHLH</sequence>
<evidence type="ECO:0000256" key="8">
    <source>
        <dbReference type="ARBA" id="ARBA00022741"/>
    </source>
</evidence>
<evidence type="ECO:0000313" key="20">
    <source>
        <dbReference type="Proteomes" id="UP000823749"/>
    </source>
</evidence>
<feature type="binding site" evidence="16">
    <location>
        <position position="820"/>
    </location>
    <ligand>
        <name>ATP</name>
        <dbReference type="ChEBI" id="CHEBI:30616"/>
    </ligand>
</feature>
<organism evidence="19 20">
    <name type="scientific">Rhododendron griersonianum</name>
    <dbReference type="NCBI Taxonomy" id="479676"/>
    <lineage>
        <taxon>Eukaryota</taxon>
        <taxon>Viridiplantae</taxon>
        <taxon>Streptophyta</taxon>
        <taxon>Embryophyta</taxon>
        <taxon>Tracheophyta</taxon>
        <taxon>Spermatophyta</taxon>
        <taxon>Magnoliopsida</taxon>
        <taxon>eudicotyledons</taxon>
        <taxon>Gunneridae</taxon>
        <taxon>Pentapetalae</taxon>
        <taxon>asterids</taxon>
        <taxon>Ericales</taxon>
        <taxon>Ericaceae</taxon>
        <taxon>Ericoideae</taxon>
        <taxon>Rhodoreae</taxon>
        <taxon>Rhododendron</taxon>
    </lineage>
</organism>
<evidence type="ECO:0000256" key="6">
    <source>
        <dbReference type="ARBA" id="ARBA00022692"/>
    </source>
</evidence>
<dbReference type="SUPFAM" id="SSF52161">
    <property type="entry name" value="Ribosomal protein L13"/>
    <property type="match status" value="1"/>
</dbReference>
<dbReference type="Gene3D" id="2.60.120.430">
    <property type="entry name" value="Galactose-binding lectin"/>
    <property type="match status" value="1"/>
</dbReference>
<keyword evidence="13" id="KW-0687">Ribonucleoprotein</keyword>
<comment type="subcellular location">
    <subcellularLocation>
        <location evidence="1">Membrane</location>
        <topology evidence="1">Single-pass membrane protein</topology>
    </subcellularLocation>
</comment>
<accession>A0AAV6HQ71</accession>
<dbReference type="Pfam" id="PF07714">
    <property type="entry name" value="PK_Tyr_Ser-Thr"/>
    <property type="match status" value="1"/>
</dbReference>
<keyword evidence="7" id="KW-0677">Repeat</keyword>
<name>A0AAV6HQ71_9ERIC</name>
<dbReference type="Gene3D" id="6.10.250.3250">
    <property type="match status" value="1"/>
</dbReference>
<keyword evidence="11 17" id="KW-1133">Transmembrane helix</keyword>
<dbReference type="GO" id="GO:0016020">
    <property type="term" value="C:membrane"/>
    <property type="evidence" value="ECO:0007669"/>
    <property type="project" value="UniProtKB-SubCell"/>
</dbReference>
<comment type="caution">
    <text evidence="19">The sequence shown here is derived from an EMBL/GenBank/DDBJ whole genome shotgun (WGS) entry which is preliminary data.</text>
</comment>
<keyword evidence="10" id="KW-0689">Ribosomal protein</keyword>
<dbReference type="InterPro" id="IPR001611">
    <property type="entry name" value="Leu-rich_rpt"/>
</dbReference>
<proteinExistence type="inferred from homology"/>
<dbReference type="SUPFAM" id="SSF56112">
    <property type="entry name" value="Protein kinase-like (PK-like)"/>
    <property type="match status" value="1"/>
</dbReference>
<dbReference type="PANTHER" id="PTHR45631:SF21">
    <property type="entry name" value="PROTEIN KINASE DOMAIN-CONTAINING PROTEIN"/>
    <property type="match status" value="1"/>
</dbReference>
<keyword evidence="5" id="KW-0808">Transferase</keyword>
<evidence type="ECO:0000256" key="17">
    <source>
        <dbReference type="SAM" id="Phobius"/>
    </source>
</evidence>
<keyword evidence="4" id="KW-0433">Leucine-rich repeat</keyword>
<dbReference type="Proteomes" id="UP000823749">
    <property type="component" value="Chromosome 13"/>
</dbReference>
<dbReference type="GO" id="GO:1990904">
    <property type="term" value="C:ribonucleoprotein complex"/>
    <property type="evidence" value="ECO:0007669"/>
    <property type="project" value="UniProtKB-KW"/>
</dbReference>
<evidence type="ECO:0000256" key="14">
    <source>
        <dbReference type="ARBA" id="ARBA00047899"/>
    </source>
</evidence>
<dbReference type="GO" id="GO:0003735">
    <property type="term" value="F:structural constituent of ribosome"/>
    <property type="evidence" value="ECO:0007669"/>
    <property type="project" value="InterPro"/>
</dbReference>
<keyword evidence="9 16" id="KW-0067">ATP-binding</keyword>
<evidence type="ECO:0000256" key="10">
    <source>
        <dbReference type="ARBA" id="ARBA00022980"/>
    </source>
</evidence>